<dbReference type="InterPro" id="IPR012349">
    <property type="entry name" value="Split_barrel_FMN-bd"/>
</dbReference>
<dbReference type="PANTHER" id="PTHR42815">
    <property type="entry name" value="FAD-BINDING, PUTATIVE (AFU_ORTHOLOGUE AFUA_6G07600)-RELATED"/>
    <property type="match status" value="1"/>
</dbReference>
<gene>
    <name evidence="2" type="ORF">HNP73_002570</name>
</gene>
<dbReference type="RefSeq" id="WP_184149776.1">
    <property type="nucleotide sequence ID" value="NZ_JACHFM010000002.1"/>
</dbReference>
<dbReference type="NCBIfam" id="TIGR04025">
    <property type="entry name" value="PPOX_FMN_DR2398"/>
    <property type="match status" value="1"/>
</dbReference>
<dbReference type="Pfam" id="PF01243">
    <property type="entry name" value="PNPOx_N"/>
    <property type="match status" value="1"/>
</dbReference>
<name>A0A840SNP7_9RHOB</name>
<protein>
    <recommendedName>
        <fullName evidence="1">Pyridoxamine 5'-phosphate oxidase N-terminal domain-containing protein</fullName>
    </recommendedName>
</protein>
<reference evidence="2 3" key="1">
    <citation type="submission" date="2020-08" db="EMBL/GenBank/DDBJ databases">
        <title>Genomic Encyclopedia of Type Strains, Phase IV (KMG-IV): sequencing the most valuable type-strain genomes for metagenomic binning, comparative biology and taxonomic classification.</title>
        <authorList>
            <person name="Goeker M."/>
        </authorList>
    </citation>
    <scope>NUCLEOTIDE SEQUENCE [LARGE SCALE GENOMIC DNA]</scope>
    <source>
        <strain evidence="2 3">DSM 101730</strain>
    </source>
</reference>
<dbReference type="EMBL" id="JACHFM010000002">
    <property type="protein sequence ID" value="MBB5222634.1"/>
    <property type="molecule type" value="Genomic_DNA"/>
</dbReference>
<organism evidence="2 3">
    <name type="scientific">Amaricoccus macauensis</name>
    <dbReference type="NCBI Taxonomy" id="57001"/>
    <lineage>
        <taxon>Bacteria</taxon>
        <taxon>Pseudomonadati</taxon>
        <taxon>Pseudomonadota</taxon>
        <taxon>Alphaproteobacteria</taxon>
        <taxon>Rhodobacterales</taxon>
        <taxon>Paracoccaceae</taxon>
        <taxon>Amaricoccus</taxon>
    </lineage>
</organism>
<dbReference type="PANTHER" id="PTHR42815:SF2">
    <property type="entry name" value="FAD-BINDING, PUTATIVE (AFU_ORTHOLOGUE AFUA_6G07600)-RELATED"/>
    <property type="match status" value="1"/>
</dbReference>
<keyword evidence="3" id="KW-1185">Reference proteome</keyword>
<comment type="caution">
    <text evidence="2">The sequence shown here is derived from an EMBL/GenBank/DDBJ whole genome shotgun (WGS) entry which is preliminary data.</text>
</comment>
<dbReference type="InterPro" id="IPR011576">
    <property type="entry name" value="Pyridox_Oxase_N"/>
</dbReference>
<feature type="domain" description="Pyridoxamine 5'-phosphate oxidase N-terminal" evidence="1">
    <location>
        <begin position="44"/>
        <end position="162"/>
    </location>
</feature>
<evidence type="ECO:0000259" key="1">
    <source>
        <dbReference type="Pfam" id="PF01243"/>
    </source>
</evidence>
<proteinExistence type="predicted"/>
<dbReference type="InterPro" id="IPR024029">
    <property type="entry name" value="Pyridox_Oxase_FMN-dep"/>
</dbReference>
<sequence>MHPEVARLRARFSSVVESEDEIRAVSGNVTPRAAVKEVAVVDEMSRRFIAASPFIFIGSVGKGGAMDVSPKGDPAGFVRVLDEKTLAIPDRLGNKRFDTFQNLLVNPAIGLIFIVPGIDWTLRVTGQGVIVRDEALRQDLAERGRPPEHVLVVAVESVMSHCPKCMIRSGLWRPEDWPDISDVPSLAETIKVHGKIADPVEDVAAGLAASVRDRLY</sequence>
<dbReference type="SUPFAM" id="SSF50475">
    <property type="entry name" value="FMN-binding split barrel"/>
    <property type="match status" value="1"/>
</dbReference>
<dbReference type="Gene3D" id="2.30.110.10">
    <property type="entry name" value="Electron Transport, Fmn-binding Protein, Chain A"/>
    <property type="match status" value="1"/>
</dbReference>
<accession>A0A840SNP7</accession>
<evidence type="ECO:0000313" key="3">
    <source>
        <dbReference type="Proteomes" id="UP000549457"/>
    </source>
</evidence>
<evidence type="ECO:0000313" key="2">
    <source>
        <dbReference type="EMBL" id="MBB5222634.1"/>
    </source>
</evidence>
<dbReference type="Proteomes" id="UP000549457">
    <property type="component" value="Unassembled WGS sequence"/>
</dbReference>
<dbReference type="AlphaFoldDB" id="A0A840SNP7"/>